<evidence type="ECO:0000313" key="3">
    <source>
        <dbReference type="Proteomes" id="UP001197093"/>
    </source>
</evidence>
<accession>A0AAD4EVN7</accession>
<dbReference type="AlphaFoldDB" id="A0AAD4EVN7"/>
<comment type="caution">
    <text evidence="2">The sequence shown here is derived from an EMBL/GenBank/DDBJ whole genome shotgun (WGS) entry which is preliminary data.</text>
</comment>
<evidence type="ECO:0000313" key="2">
    <source>
        <dbReference type="EMBL" id="KAG7288220.1"/>
    </source>
</evidence>
<sequence>MVTGTLTIGSRDIGMKRHCGIGAGVQEKGETGKPDNPEAGTENGPLTSEEGKRKAPLDPV</sequence>
<name>A0AAD4EVN7_9PEZI</name>
<keyword evidence="3" id="KW-1185">Reference proteome</keyword>
<feature type="compositionally biased region" description="Basic and acidic residues" evidence="1">
    <location>
        <begin position="27"/>
        <end position="36"/>
    </location>
</feature>
<dbReference type="Proteomes" id="UP001197093">
    <property type="component" value="Unassembled WGS sequence"/>
</dbReference>
<feature type="compositionally biased region" description="Basic and acidic residues" evidence="1">
    <location>
        <begin position="49"/>
        <end position="60"/>
    </location>
</feature>
<proteinExistence type="predicted"/>
<organism evidence="2 3">
    <name type="scientific">Staphylotrichum longicolle</name>
    <dbReference type="NCBI Taxonomy" id="669026"/>
    <lineage>
        <taxon>Eukaryota</taxon>
        <taxon>Fungi</taxon>
        <taxon>Dikarya</taxon>
        <taxon>Ascomycota</taxon>
        <taxon>Pezizomycotina</taxon>
        <taxon>Sordariomycetes</taxon>
        <taxon>Sordariomycetidae</taxon>
        <taxon>Sordariales</taxon>
        <taxon>Chaetomiaceae</taxon>
        <taxon>Staphylotrichum</taxon>
    </lineage>
</organism>
<evidence type="ECO:0000256" key="1">
    <source>
        <dbReference type="SAM" id="MobiDB-lite"/>
    </source>
</evidence>
<protein>
    <submittedName>
        <fullName evidence="2">Uncharacterized protein</fullName>
    </submittedName>
</protein>
<reference evidence="2" key="1">
    <citation type="submission" date="2023-02" db="EMBL/GenBank/DDBJ databases">
        <authorList>
            <person name="Palmer J.M."/>
        </authorList>
    </citation>
    <scope>NUCLEOTIDE SEQUENCE</scope>
    <source>
        <strain evidence="2">FW57</strain>
    </source>
</reference>
<feature type="region of interest" description="Disordered" evidence="1">
    <location>
        <begin position="19"/>
        <end position="60"/>
    </location>
</feature>
<dbReference type="EMBL" id="JAHCVI010000003">
    <property type="protein sequence ID" value="KAG7288220.1"/>
    <property type="molecule type" value="Genomic_DNA"/>
</dbReference>
<gene>
    <name evidence="2" type="ORF">NEMBOFW57_007750</name>
</gene>